<dbReference type="Gene3D" id="3.30.450.40">
    <property type="match status" value="1"/>
</dbReference>
<dbReference type="InterPro" id="IPR000700">
    <property type="entry name" value="PAS-assoc_C"/>
</dbReference>
<dbReference type="PROSITE" id="PS50112">
    <property type="entry name" value="PAS"/>
    <property type="match status" value="1"/>
</dbReference>
<dbReference type="GO" id="GO:0006355">
    <property type="term" value="P:regulation of DNA-templated transcription"/>
    <property type="evidence" value="ECO:0007669"/>
    <property type="project" value="InterPro"/>
</dbReference>
<evidence type="ECO:0000256" key="2">
    <source>
        <dbReference type="ARBA" id="ARBA00022777"/>
    </source>
</evidence>
<evidence type="ECO:0000313" key="10">
    <source>
        <dbReference type="Proteomes" id="UP001204953"/>
    </source>
</evidence>
<dbReference type="SMART" id="SM00448">
    <property type="entry name" value="REC"/>
    <property type="match status" value="1"/>
</dbReference>
<dbReference type="CDD" id="cd00130">
    <property type="entry name" value="PAS"/>
    <property type="match status" value="1"/>
</dbReference>
<dbReference type="Proteomes" id="UP001204953">
    <property type="component" value="Unassembled WGS sequence"/>
</dbReference>
<dbReference type="Gene3D" id="3.40.50.2300">
    <property type="match status" value="1"/>
</dbReference>
<dbReference type="SUPFAM" id="SSF55785">
    <property type="entry name" value="PYP-like sensor domain (PAS domain)"/>
    <property type="match status" value="1"/>
</dbReference>
<dbReference type="Gene3D" id="3.30.450.20">
    <property type="entry name" value="PAS domain"/>
    <property type="match status" value="1"/>
</dbReference>
<dbReference type="GO" id="GO:0000160">
    <property type="term" value="P:phosphorelay signal transduction system"/>
    <property type="evidence" value="ECO:0007669"/>
    <property type="project" value="InterPro"/>
</dbReference>
<dbReference type="SUPFAM" id="SSF55073">
    <property type="entry name" value="Nucleotide cyclase"/>
    <property type="match status" value="1"/>
</dbReference>
<dbReference type="PROSITE" id="PS50113">
    <property type="entry name" value="PAC"/>
    <property type="match status" value="1"/>
</dbReference>
<keyword evidence="2" id="KW-0418">Kinase</keyword>
<dbReference type="EC" id="2.7.7.65" evidence="9"/>
<proteinExistence type="predicted"/>
<feature type="domain" description="Response regulatory" evidence="5">
    <location>
        <begin position="3"/>
        <end position="118"/>
    </location>
</feature>
<dbReference type="NCBIfam" id="TIGR00229">
    <property type="entry name" value="sensory_box"/>
    <property type="match status" value="1"/>
</dbReference>
<evidence type="ECO:0000259" key="6">
    <source>
        <dbReference type="PROSITE" id="PS50112"/>
    </source>
</evidence>
<dbReference type="RefSeq" id="WP_254009716.1">
    <property type="nucleotide sequence ID" value="NZ_JAMZMM010000001.1"/>
</dbReference>
<dbReference type="Gene3D" id="3.30.70.270">
    <property type="match status" value="1"/>
</dbReference>
<protein>
    <submittedName>
        <fullName evidence="9">Diguanylate cyclase</fullName>
        <ecNumber evidence="9">2.7.7.65</ecNumber>
    </submittedName>
</protein>
<dbReference type="NCBIfam" id="TIGR00254">
    <property type="entry name" value="GGDEF"/>
    <property type="match status" value="1"/>
</dbReference>
<feature type="modified residue" description="4-aspartylphosphate" evidence="3">
    <location>
        <position position="53"/>
    </location>
</feature>
<comment type="caution">
    <text evidence="9">The sequence shown here is derived from an EMBL/GenBank/DDBJ whole genome shotgun (WGS) entry which is preliminary data.</text>
</comment>
<evidence type="ECO:0000259" key="8">
    <source>
        <dbReference type="PROSITE" id="PS50887"/>
    </source>
</evidence>
<dbReference type="InterPro" id="IPR003018">
    <property type="entry name" value="GAF"/>
</dbReference>
<feature type="domain" description="PAC" evidence="7">
    <location>
        <begin position="207"/>
        <end position="260"/>
    </location>
</feature>
<evidence type="ECO:0000256" key="1">
    <source>
        <dbReference type="ARBA" id="ARBA00022679"/>
    </source>
</evidence>
<name>A0AAE3GLQ1_9CYAN</name>
<dbReference type="Pfam" id="PF00989">
    <property type="entry name" value="PAS"/>
    <property type="match status" value="1"/>
</dbReference>
<dbReference type="GO" id="GO:0005886">
    <property type="term" value="C:plasma membrane"/>
    <property type="evidence" value="ECO:0007669"/>
    <property type="project" value="TreeGrafter"/>
</dbReference>
<dbReference type="PROSITE" id="PS50887">
    <property type="entry name" value="GGDEF"/>
    <property type="match status" value="1"/>
</dbReference>
<dbReference type="InterPro" id="IPR043128">
    <property type="entry name" value="Rev_trsase/Diguanyl_cyclase"/>
</dbReference>
<dbReference type="PANTHER" id="PTHR45138:SF9">
    <property type="entry name" value="DIGUANYLATE CYCLASE DGCM-RELATED"/>
    <property type="match status" value="1"/>
</dbReference>
<dbReference type="SMART" id="SM00065">
    <property type="entry name" value="GAF"/>
    <property type="match status" value="1"/>
</dbReference>
<dbReference type="InterPro" id="IPR001789">
    <property type="entry name" value="Sig_transdc_resp-reg_receiver"/>
</dbReference>
<evidence type="ECO:0000259" key="4">
    <source>
        <dbReference type="PROSITE" id="PS50046"/>
    </source>
</evidence>
<dbReference type="SUPFAM" id="SSF52172">
    <property type="entry name" value="CheY-like"/>
    <property type="match status" value="1"/>
</dbReference>
<dbReference type="InterPro" id="IPR029787">
    <property type="entry name" value="Nucleotide_cyclase"/>
</dbReference>
<dbReference type="Pfam" id="PF01590">
    <property type="entry name" value="GAF"/>
    <property type="match status" value="1"/>
</dbReference>
<dbReference type="InterPro" id="IPR050469">
    <property type="entry name" value="Diguanylate_Cyclase"/>
</dbReference>
<gene>
    <name evidence="9" type="ORF">NJ959_00180</name>
</gene>
<dbReference type="GO" id="GO:1902201">
    <property type="term" value="P:negative regulation of bacterial-type flagellum-dependent cell motility"/>
    <property type="evidence" value="ECO:0007669"/>
    <property type="project" value="TreeGrafter"/>
</dbReference>
<accession>A0AAE3GLQ1</accession>
<dbReference type="AlphaFoldDB" id="A0AAE3GLQ1"/>
<evidence type="ECO:0000259" key="5">
    <source>
        <dbReference type="PROSITE" id="PS50110"/>
    </source>
</evidence>
<dbReference type="InterPro" id="IPR000160">
    <property type="entry name" value="GGDEF_dom"/>
</dbReference>
<dbReference type="InterPro" id="IPR013767">
    <property type="entry name" value="PAS_fold"/>
</dbReference>
<feature type="domain" description="PAS" evidence="6">
    <location>
        <begin position="130"/>
        <end position="203"/>
    </location>
</feature>
<evidence type="ECO:0000313" key="9">
    <source>
        <dbReference type="EMBL" id="MCP2726895.1"/>
    </source>
</evidence>
<dbReference type="InterPro" id="IPR016132">
    <property type="entry name" value="Phyto_chromo_attachment"/>
</dbReference>
<dbReference type="PROSITE" id="PS50046">
    <property type="entry name" value="PHYTOCHROME_2"/>
    <property type="match status" value="1"/>
</dbReference>
<dbReference type="SMART" id="SM00267">
    <property type="entry name" value="GGDEF"/>
    <property type="match status" value="1"/>
</dbReference>
<dbReference type="GO" id="GO:0052621">
    <property type="term" value="F:diguanylate cyclase activity"/>
    <property type="evidence" value="ECO:0007669"/>
    <property type="project" value="UniProtKB-EC"/>
</dbReference>
<keyword evidence="1 9" id="KW-0808">Transferase</keyword>
<dbReference type="GO" id="GO:0016301">
    <property type="term" value="F:kinase activity"/>
    <property type="evidence" value="ECO:0007669"/>
    <property type="project" value="UniProtKB-KW"/>
</dbReference>
<dbReference type="InterPro" id="IPR000014">
    <property type="entry name" value="PAS"/>
</dbReference>
<dbReference type="EMBL" id="JAMZMM010000001">
    <property type="protein sequence ID" value="MCP2726895.1"/>
    <property type="molecule type" value="Genomic_DNA"/>
</dbReference>
<feature type="domain" description="GGDEF" evidence="8">
    <location>
        <begin position="470"/>
        <end position="607"/>
    </location>
</feature>
<keyword evidence="9" id="KW-0548">Nucleotidyltransferase</keyword>
<dbReference type="InterPro" id="IPR035965">
    <property type="entry name" value="PAS-like_dom_sf"/>
</dbReference>
<dbReference type="FunFam" id="3.30.70.270:FF:000001">
    <property type="entry name" value="Diguanylate cyclase domain protein"/>
    <property type="match status" value="1"/>
</dbReference>
<dbReference type="CDD" id="cd17534">
    <property type="entry name" value="REC_DC-like"/>
    <property type="match status" value="1"/>
</dbReference>
<evidence type="ECO:0000256" key="3">
    <source>
        <dbReference type="PROSITE-ProRule" id="PRU00169"/>
    </source>
</evidence>
<dbReference type="PANTHER" id="PTHR45138">
    <property type="entry name" value="REGULATORY COMPONENTS OF SENSORY TRANSDUCTION SYSTEM"/>
    <property type="match status" value="1"/>
</dbReference>
<keyword evidence="10" id="KW-1185">Reference proteome</keyword>
<dbReference type="Pfam" id="PF00072">
    <property type="entry name" value="Response_reg"/>
    <property type="match status" value="1"/>
</dbReference>
<dbReference type="Pfam" id="PF00990">
    <property type="entry name" value="GGDEF"/>
    <property type="match status" value="1"/>
</dbReference>
<dbReference type="CDD" id="cd01949">
    <property type="entry name" value="GGDEF"/>
    <property type="match status" value="1"/>
</dbReference>
<sequence length="613" mass="69309">MPKILIVEDESVVAWDLEESLARLGYTVLATVTSGAEAISIPTTIKPNLILMDIRLEGDIDGIAAAKQIRDRFDIPVIYITAHADEQTWQRALKTNPYGYIIKPFQERELQTTIEIALRRHELEMRQEQTKQLLLTTINSIKEATIATDEKGCITFLNPVAESLIGWQTHEVLGKLASQVIPLRDAKNGRAIENPLAQSIQKATKITAHNFCLLRAKNGKDISINLTATPIRNKEGKIIGSVMVCQKVTDHQSRETGQHLAAQHLVETLALSIQKSLSLDQILNITVTEIRQLFQNNRVIIYQFNSDGSGSVVEESLANDCQPMLGLEEYKPWIADPNTIKHYQLGQIQVIEDLYTRGVKPEYLQFLQFFDIRSQVVIPLLNKEKLWGLLICYNCAVSWQWQQWQIEILKNLATYVSIAIQQAEIYEELKLTNHKLQDIIGIDTLTQLRNQHYFEQSLAREWKQLAHQQIPLSIILCDIDCFKAFNGTYGNEAGNDCLRKVASEISQSIVRNTDLVARYGGEEFIVMLPHTNGEAAIWIAQKIRSSIKRLKIAHVSSPVNRYLTLSFGVATMIPNLQSSPKTLVASAAQALYQAKSEGRDRVVLWDSRTYNVK</sequence>
<evidence type="ECO:0000259" key="7">
    <source>
        <dbReference type="PROSITE" id="PS50113"/>
    </source>
</evidence>
<dbReference type="SUPFAM" id="SSF55781">
    <property type="entry name" value="GAF domain-like"/>
    <property type="match status" value="1"/>
</dbReference>
<reference evidence="9" key="1">
    <citation type="submission" date="2022-06" db="EMBL/GenBank/DDBJ databases">
        <title>New cyanobacteria of genus Symplocastrum in benthos of Lake Baikal.</title>
        <authorList>
            <person name="Sorokovikova E."/>
            <person name="Tikhonova I."/>
            <person name="Krasnopeev A."/>
            <person name="Evseev P."/>
            <person name="Gladkikh A."/>
            <person name="Belykh O."/>
        </authorList>
    </citation>
    <scope>NUCLEOTIDE SEQUENCE</scope>
    <source>
        <strain evidence="9">BBK-W-15</strain>
    </source>
</reference>
<organism evidence="9 10">
    <name type="scientific">Limnofasciculus baicalensis BBK-W-15</name>
    <dbReference type="NCBI Taxonomy" id="2699891"/>
    <lineage>
        <taxon>Bacteria</taxon>
        <taxon>Bacillati</taxon>
        <taxon>Cyanobacteriota</taxon>
        <taxon>Cyanophyceae</taxon>
        <taxon>Coleofasciculales</taxon>
        <taxon>Coleofasciculaceae</taxon>
        <taxon>Limnofasciculus</taxon>
        <taxon>Limnofasciculus baicalensis</taxon>
    </lineage>
</organism>
<dbReference type="InterPro" id="IPR029016">
    <property type="entry name" value="GAF-like_dom_sf"/>
</dbReference>
<dbReference type="SMART" id="SM00091">
    <property type="entry name" value="PAS"/>
    <property type="match status" value="1"/>
</dbReference>
<keyword evidence="3" id="KW-0597">Phosphoprotein</keyword>
<dbReference type="GO" id="GO:0043709">
    <property type="term" value="P:cell adhesion involved in single-species biofilm formation"/>
    <property type="evidence" value="ECO:0007669"/>
    <property type="project" value="TreeGrafter"/>
</dbReference>
<feature type="domain" description="Phytochrome chromophore attachment site" evidence="4">
    <location>
        <begin position="278"/>
        <end position="415"/>
    </location>
</feature>
<dbReference type="PROSITE" id="PS50110">
    <property type="entry name" value="RESPONSE_REGULATORY"/>
    <property type="match status" value="1"/>
</dbReference>
<dbReference type="InterPro" id="IPR011006">
    <property type="entry name" value="CheY-like_superfamily"/>
</dbReference>